<dbReference type="AlphaFoldDB" id="A0A017RU73"/>
<evidence type="ECO:0000256" key="6">
    <source>
        <dbReference type="PIRSR" id="PIRSR004762-2"/>
    </source>
</evidence>
<comment type="cofactor">
    <cofactor evidence="5">
        <name>[4Fe-4S] cluster</name>
        <dbReference type="ChEBI" id="CHEBI:49883"/>
    </cofactor>
    <text evidence="5">Binds 1 [4Fe-4S] cluster. The cluster is coordinated with 3 cysteines and an exchangeable S-adenosyl-L-methionine.</text>
</comment>
<dbReference type="SFLD" id="SFLDS00029">
    <property type="entry name" value="Radical_SAM"/>
    <property type="match status" value="1"/>
</dbReference>
<dbReference type="PANTHER" id="PTHR43726">
    <property type="entry name" value="3-METHYLORNITHINE SYNTHASE"/>
    <property type="match status" value="1"/>
</dbReference>
<organism evidence="8 9">
    <name type="scientific">Fervidicella metallireducens AeB</name>
    <dbReference type="NCBI Taxonomy" id="1403537"/>
    <lineage>
        <taxon>Bacteria</taxon>
        <taxon>Bacillati</taxon>
        <taxon>Bacillota</taxon>
        <taxon>Clostridia</taxon>
        <taxon>Eubacteriales</taxon>
        <taxon>Clostridiaceae</taxon>
        <taxon>Fervidicella</taxon>
    </lineage>
</organism>
<dbReference type="SFLD" id="SFLDG01082">
    <property type="entry name" value="B12-binding_domain_containing"/>
    <property type="match status" value="1"/>
</dbReference>
<evidence type="ECO:0000259" key="7">
    <source>
        <dbReference type="PROSITE" id="PS51918"/>
    </source>
</evidence>
<keyword evidence="9" id="KW-1185">Reference proteome</keyword>
<dbReference type="InterPro" id="IPR058240">
    <property type="entry name" value="rSAM_sf"/>
</dbReference>
<feature type="binding site" evidence="5">
    <location>
        <position position="63"/>
    </location>
    <ligand>
        <name>[4Fe-4S] cluster</name>
        <dbReference type="ChEBI" id="CHEBI:49883"/>
        <note>4Fe-4S-S-AdoMet</note>
    </ligand>
</feature>
<evidence type="ECO:0000256" key="2">
    <source>
        <dbReference type="ARBA" id="ARBA00022723"/>
    </source>
</evidence>
<keyword evidence="4 5" id="KW-0411">Iron-sulfur</keyword>
<dbReference type="Proteomes" id="UP000019681">
    <property type="component" value="Unassembled WGS sequence"/>
</dbReference>
<dbReference type="SMART" id="SM00729">
    <property type="entry name" value="Elp3"/>
    <property type="match status" value="1"/>
</dbReference>
<feature type="binding site" evidence="6">
    <location>
        <position position="271"/>
    </location>
    <ligand>
        <name>(3R)-3-methyl-D-ornithine</name>
        <dbReference type="ChEBI" id="CHEBI:64642"/>
    </ligand>
</feature>
<dbReference type="RefSeq" id="WP_035380065.1">
    <property type="nucleotide sequence ID" value="NZ_AZQP01000025.1"/>
</dbReference>
<dbReference type="OrthoDB" id="9775764at2"/>
<reference evidence="8 9" key="1">
    <citation type="journal article" date="2014" name="Genome Announc.">
        <title>Draft Genome Sequence of Fervidicella metallireducens Strain AeBT, an Iron-Reducing Thermoanaerobe from the Great Artesian Basin.</title>
        <authorList>
            <person name="Patel B.K."/>
        </authorList>
    </citation>
    <scope>NUCLEOTIDE SEQUENCE [LARGE SCALE GENOMIC DNA]</scope>
    <source>
        <strain evidence="8 9">AeB</strain>
    </source>
</reference>
<dbReference type="Gene3D" id="3.20.20.70">
    <property type="entry name" value="Aldolase class I"/>
    <property type="match status" value="1"/>
</dbReference>
<feature type="binding site" evidence="5">
    <location>
        <position position="67"/>
    </location>
    <ligand>
        <name>[4Fe-4S] cluster</name>
        <dbReference type="ChEBI" id="CHEBI:49883"/>
        <note>4Fe-4S-S-AdoMet</note>
    </ligand>
</feature>
<proteinExistence type="predicted"/>
<dbReference type="InterPro" id="IPR013785">
    <property type="entry name" value="Aldolase_TIM"/>
</dbReference>
<dbReference type="Pfam" id="PF04055">
    <property type="entry name" value="Radical_SAM"/>
    <property type="match status" value="1"/>
</dbReference>
<gene>
    <name evidence="8" type="ORF">Q428_09005</name>
</gene>
<evidence type="ECO:0000256" key="3">
    <source>
        <dbReference type="ARBA" id="ARBA00023004"/>
    </source>
</evidence>
<keyword evidence="8" id="KW-0808">Transferase</keyword>
<dbReference type="PROSITE" id="PS51918">
    <property type="entry name" value="RADICAL_SAM"/>
    <property type="match status" value="1"/>
</dbReference>
<evidence type="ECO:0000256" key="4">
    <source>
        <dbReference type="ARBA" id="ARBA00023014"/>
    </source>
</evidence>
<dbReference type="EC" id="2.8.1.6" evidence="8"/>
<dbReference type="InterPro" id="IPR007197">
    <property type="entry name" value="rSAM"/>
</dbReference>
<dbReference type="SUPFAM" id="SSF102114">
    <property type="entry name" value="Radical SAM enzymes"/>
    <property type="match status" value="1"/>
</dbReference>
<dbReference type="EMBL" id="AZQP01000025">
    <property type="protein sequence ID" value="EYE88227.1"/>
    <property type="molecule type" value="Genomic_DNA"/>
</dbReference>
<dbReference type="SFLD" id="SFLDG01280">
    <property type="entry name" value="HydE/PylB-like"/>
    <property type="match status" value="1"/>
</dbReference>
<dbReference type="PANTHER" id="PTHR43726:SF1">
    <property type="entry name" value="BIOTIN SYNTHASE"/>
    <property type="match status" value="1"/>
</dbReference>
<keyword evidence="2" id="KW-0479">Metal-binding</keyword>
<dbReference type="STRING" id="1403537.Q428_09005"/>
<feature type="binding site" evidence="5">
    <location>
        <position position="70"/>
    </location>
    <ligand>
        <name>[4Fe-4S] cluster</name>
        <dbReference type="ChEBI" id="CHEBI:49883"/>
        <note>4Fe-4S-S-AdoMet</note>
    </ligand>
</feature>
<evidence type="ECO:0000313" key="8">
    <source>
        <dbReference type="EMBL" id="EYE88227.1"/>
    </source>
</evidence>
<protein>
    <submittedName>
        <fullName evidence="8">Biotin synthase</fullName>
        <ecNumber evidence="8">2.8.1.6</ecNumber>
    </submittedName>
</protein>
<dbReference type="CDD" id="cd01335">
    <property type="entry name" value="Radical_SAM"/>
    <property type="match status" value="1"/>
</dbReference>
<dbReference type="GO" id="GO:0046872">
    <property type="term" value="F:metal ion binding"/>
    <property type="evidence" value="ECO:0007669"/>
    <property type="project" value="UniProtKB-KW"/>
</dbReference>
<accession>A0A017RU73</accession>
<keyword evidence="1 5" id="KW-0949">S-adenosyl-L-methionine</keyword>
<evidence type="ECO:0000313" key="9">
    <source>
        <dbReference type="Proteomes" id="UP000019681"/>
    </source>
</evidence>
<feature type="domain" description="Radical SAM core" evidence="7">
    <location>
        <begin position="49"/>
        <end position="267"/>
    </location>
</feature>
<dbReference type="InterPro" id="IPR034422">
    <property type="entry name" value="HydE/PylB-like"/>
</dbReference>
<dbReference type="NCBIfam" id="TIGR03956">
    <property type="entry name" value="rSAM_HydE"/>
    <property type="match status" value="1"/>
</dbReference>
<dbReference type="InterPro" id="IPR006638">
    <property type="entry name" value="Elp3/MiaA/NifB-like_rSAM"/>
</dbReference>
<comment type="caution">
    <text evidence="8">The sequence shown here is derived from an EMBL/GenBank/DDBJ whole genome shotgun (WGS) entry which is preliminary data.</text>
</comment>
<keyword evidence="5" id="KW-0004">4Fe-4S</keyword>
<sequence length="343" mass="39415">MDFKNLINKIADNYIPTIKEMAAILELDEEKSQYLFRVADEVKKIYHGNYIHIRGIIEFSNYCRCLCKYCGLQADNNELIRYRMTPDEIVENTREAFEAGYKTIVLQSGEDMWYTREKISYIIRNIKKIGDIAITLSVGERDFDDYRQWKEDGADRFLIKQETADENLYNSLHPHSNFKNRIACLKELSRLGYQVGSGFMIGLPGQTTETIAKDIMLLGEIKAGMAGIGPFIPHKRTPLKEHPVGDGFMTLKAVALSRLLYKKMHLPVTTSLGVLSSEHKDIAFKVGANVIMQKVEPYKFRRLYEIYPKKIGDESTIKEERLRLEAYLKSLGLEIATDRGDAF</sequence>
<name>A0A017RU73_9CLOT</name>
<dbReference type="SFLD" id="SFLDF00348">
    <property type="entry name" value="FeFe_hydrogenase_maturase_(Hyd"/>
    <property type="match status" value="1"/>
</dbReference>
<feature type="binding site" evidence="6">
    <location>
        <position position="181"/>
    </location>
    <ligand>
        <name>S-adenosyl-L-methionine</name>
        <dbReference type="ChEBI" id="CHEBI:59789"/>
    </ligand>
</feature>
<dbReference type="SFLD" id="SFLDG01060">
    <property type="entry name" value="BATS_domain_containing"/>
    <property type="match status" value="1"/>
</dbReference>
<dbReference type="GO" id="GO:0004076">
    <property type="term" value="F:biotin synthase activity"/>
    <property type="evidence" value="ECO:0007669"/>
    <property type="project" value="UniProtKB-EC"/>
</dbReference>
<evidence type="ECO:0000256" key="1">
    <source>
        <dbReference type="ARBA" id="ARBA00022691"/>
    </source>
</evidence>
<feature type="binding site" evidence="6">
    <location>
        <position position="162"/>
    </location>
    <ligand>
        <name>S-adenosyl-L-methionine</name>
        <dbReference type="ChEBI" id="CHEBI:59789"/>
    </ligand>
</feature>
<dbReference type="PIRSF" id="PIRSF004762">
    <property type="entry name" value="CHP00423"/>
    <property type="match status" value="1"/>
</dbReference>
<keyword evidence="3 5" id="KW-0408">Iron</keyword>
<dbReference type="GO" id="GO:0051539">
    <property type="term" value="F:4 iron, 4 sulfur cluster binding"/>
    <property type="evidence" value="ECO:0007669"/>
    <property type="project" value="UniProtKB-KW"/>
</dbReference>
<evidence type="ECO:0000256" key="5">
    <source>
        <dbReference type="PIRSR" id="PIRSR004762-1"/>
    </source>
</evidence>
<feature type="binding site" evidence="6">
    <location>
        <position position="137"/>
    </location>
    <ligand>
        <name>(3R)-3-methyl-D-ornithine</name>
        <dbReference type="ChEBI" id="CHEBI:64642"/>
    </ligand>
</feature>
<dbReference type="InterPro" id="IPR024021">
    <property type="entry name" value="FeFe-hyd_HydE_rSAM"/>
</dbReference>